<feature type="repeat" description="TPR" evidence="3">
    <location>
        <begin position="983"/>
        <end position="1016"/>
    </location>
</feature>
<dbReference type="Pfam" id="PF13432">
    <property type="entry name" value="TPR_16"/>
    <property type="match status" value="2"/>
</dbReference>
<evidence type="ECO:0000313" key="4">
    <source>
        <dbReference type="EMBL" id="QDS77859.1"/>
    </source>
</evidence>
<feature type="repeat" description="TPR" evidence="3">
    <location>
        <begin position="449"/>
        <end position="482"/>
    </location>
</feature>
<protein>
    <recommendedName>
        <fullName evidence="6">Superkiller protein 3</fullName>
    </recommendedName>
</protein>
<evidence type="ECO:0000313" key="5">
    <source>
        <dbReference type="Proteomes" id="UP000316270"/>
    </source>
</evidence>
<dbReference type="SMART" id="SM00028">
    <property type="entry name" value="TPR"/>
    <property type="match status" value="8"/>
</dbReference>
<dbReference type="Gene3D" id="1.25.40.10">
    <property type="entry name" value="Tetratricopeptide repeat domain"/>
    <property type="match status" value="5"/>
</dbReference>
<proteinExistence type="predicted"/>
<evidence type="ECO:0000256" key="2">
    <source>
        <dbReference type="ARBA" id="ARBA00022803"/>
    </source>
</evidence>
<organism evidence="4 5">
    <name type="scientific">Venturia effusa</name>
    <dbReference type="NCBI Taxonomy" id="50376"/>
    <lineage>
        <taxon>Eukaryota</taxon>
        <taxon>Fungi</taxon>
        <taxon>Dikarya</taxon>
        <taxon>Ascomycota</taxon>
        <taxon>Pezizomycotina</taxon>
        <taxon>Dothideomycetes</taxon>
        <taxon>Pleosporomycetidae</taxon>
        <taxon>Venturiales</taxon>
        <taxon>Venturiaceae</taxon>
        <taxon>Venturia</taxon>
    </lineage>
</organism>
<dbReference type="Pfam" id="PF18833">
    <property type="entry name" value="TPR_22"/>
    <property type="match status" value="1"/>
</dbReference>
<evidence type="ECO:0000256" key="3">
    <source>
        <dbReference type="PROSITE-ProRule" id="PRU00339"/>
    </source>
</evidence>
<dbReference type="STRING" id="50376.A0A517LQG6"/>
<accession>A0A517LQG6</accession>
<evidence type="ECO:0000256" key="1">
    <source>
        <dbReference type="ARBA" id="ARBA00022737"/>
    </source>
</evidence>
<dbReference type="OrthoDB" id="421075at2759"/>
<dbReference type="EMBL" id="CP042203">
    <property type="protein sequence ID" value="QDS77859.1"/>
    <property type="molecule type" value="Genomic_DNA"/>
</dbReference>
<dbReference type="SUPFAM" id="SSF48452">
    <property type="entry name" value="TPR-like"/>
    <property type="match status" value="4"/>
</dbReference>
<name>A0A517LQG6_9PEZI</name>
<dbReference type="InterPro" id="IPR011990">
    <property type="entry name" value="TPR-like_helical_dom_sf"/>
</dbReference>
<dbReference type="Pfam" id="PF14559">
    <property type="entry name" value="TPR_19"/>
    <property type="match status" value="1"/>
</dbReference>
<keyword evidence="1" id="KW-0677">Repeat</keyword>
<dbReference type="InterPro" id="IPR019734">
    <property type="entry name" value="TPR_rpt"/>
</dbReference>
<dbReference type="PANTHER" id="PTHR15704:SF7">
    <property type="entry name" value="SUPERKILLER COMPLEX PROTEIN 3"/>
    <property type="match status" value="1"/>
</dbReference>
<keyword evidence="2 3" id="KW-0802">TPR repeat</keyword>
<dbReference type="InterPro" id="IPR040962">
    <property type="entry name" value="TPR_22"/>
</dbReference>
<evidence type="ECO:0008006" key="6">
    <source>
        <dbReference type="Google" id="ProtNLM"/>
    </source>
</evidence>
<dbReference type="PROSITE" id="PS50005">
    <property type="entry name" value="TPR"/>
    <property type="match status" value="3"/>
</dbReference>
<dbReference type="InterPro" id="IPR039226">
    <property type="entry name" value="Ski3/TTC37"/>
</dbReference>
<sequence length="1416" mass="157786">MSTKAVLKAAKTALDASQYADVVTKSQEVIASDPQNYFARLFLGRAYDKLQQPDASEKAYNEATNIKPKDDQAWKGLLALYEAQGAKSVDQFLAASQALAQIYADADKAEACQTAVEKALKYAKEKGTKSNYKRALKFQLPTSPIYSFLEGRIPHPSHTYLRLVETTEAEEKERINREIGERRTRLGARKEQVTNEVKREVFGRSDLEELYQGLIDWTNDDETRRTYEEKLLQRAYDTLLVLLSGQKDVKREQVAKLAYGMVVIKHPYALAWDIFLEWQDVEHIGDFDVGILQEYIQFFPDRGLSKVLKGYLGSVLSPFPVATSNEIPDDAASDDDVGGGVPLVPVATEDRLVLMGDGLAEAKQSQLAHRLMAEYYAHLEEFETVVETVRAGIRALNGEIRKTGLKLQHNLDAFNTMLGTALIRYQSPRHHSEAKGIFDEMLRRKPAFTPALIGVGLILEENEEYEAAIDYLTKALRRDSSNARVGAEAAWCRALNGELEHGLADLEKYLEMMNPEAKSLRAETLYRIGKCQWDIDPSRANRKDRTGPYAKFLHSIKSDINYAPPYTMLGIYYSDYARDKKRARQCFQKAFELSPSEIEAAERLARSFADQGDWDIVEAIAKRVVDSGKTRPPPGSKKKGFSWPYSAMGVVQMNRQEYQQSIVFFLAALRISPDDYHSYVGLGESYHNSGRYNSAARTFTYAANPGDGITMKGSGDAWFTQYMLANVNRELGAYEEAIQGYEEVLKSRKQEFGVEIALVQTLLERAWRCVETGFFGGAVETAQKALNIAQGIVAYKPEAFNLWKAVGDACSLYSIVQERLDAVPRKQIKDLLQTSFEAENYNIFSDVDGLGAGEMESLGEGNNFPEPSLTFCIKAGILAEKRTIISCLHDIHAQAVSWYNLGWTEYRAHVCLEQNKELHGSIIKRKVVPKFLKASMRCFKRAIELESGNSEFWNALGVVTTKLNPKVAQHSFVRSLHLNERNVKAWTNLGALYLLQQDYELAHTTFARAQSTDPEYAHAWLGEGLVALLWGDAKEALLHFTHAFEISDSASIIAKKEYASHSFDNLVLNPATSNNTLNLTQPLFALKQIHALTENDVPFEHLSALFNERIGAHEPAIATLTQLCTGLESEFEETENDATMTRFTHAKTDLARNHLAAKNFGVAAEEASTALDLTSDVEDSMPAEVRAKLRLSARLTLGLAKYFMHDMDSALAAFKQALQESDGNPDIICLLSEVLWAKGGDEERSVARDQLMDCVERAPGHVGLITMLGVMAAIDEDVDAVEAVRDELEALRVAEGLTDLEINKVERVLEAMAELCPSPGTDPQDEAKAEVQSGVMLYPWKSGPWTRFSDEFDDPYPREMALKVAERSVPPRGTVSAEQLADAYANAGTVGDAQRAIVVAPWTIGGWEALSEASAA</sequence>
<keyword evidence="5" id="KW-1185">Reference proteome</keyword>
<feature type="repeat" description="TPR" evidence="3">
    <location>
        <begin position="642"/>
        <end position="675"/>
    </location>
</feature>
<gene>
    <name evidence="4" type="ORF">FKW77_000170</name>
</gene>
<reference evidence="4 5" key="1">
    <citation type="submission" date="2019-07" db="EMBL/GenBank/DDBJ databases">
        <title>Finished genome of Venturia effusa.</title>
        <authorList>
            <person name="Young C.A."/>
            <person name="Cox M.P."/>
            <person name="Ganley A.R.D."/>
            <person name="David W.J."/>
        </authorList>
    </citation>
    <scope>NUCLEOTIDE SEQUENCE [LARGE SCALE GENOMIC DNA]</scope>
    <source>
        <strain evidence="5">albino</strain>
    </source>
</reference>
<dbReference type="GO" id="GO:0055087">
    <property type="term" value="C:Ski complex"/>
    <property type="evidence" value="ECO:0007669"/>
    <property type="project" value="InterPro"/>
</dbReference>
<dbReference type="PANTHER" id="PTHR15704">
    <property type="entry name" value="SUPERKILLER 3 PROTEIN-RELATED"/>
    <property type="match status" value="1"/>
</dbReference>
<dbReference type="Proteomes" id="UP000316270">
    <property type="component" value="Chromosome 19"/>
</dbReference>
<dbReference type="GO" id="GO:0006401">
    <property type="term" value="P:RNA catabolic process"/>
    <property type="evidence" value="ECO:0007669"/>
    <property type="project" value="InterPro"/>
</dbReference>